<evidence type="ECO:0000313" key="3">
    <source>
        <dbReference type="Proteomes" id="UP000006640"/>
    </source>
</evidence>
<sequence>MTGGAPARIVVTGAAGILGSNLVARLLRDGHRVCGVDVRELPPAPGLTGRVADIRDTAAMTEAFAGADAVVHCASALPSYPAEQIRSIIVAGTGSVLRAARAAGVARVVHVSSTAVYGLPRTVPTEEHPREPVDTYSAAKAEAEELVERFRADGMCVGVLRPKTFLGPGRMGLFSMLFEWAEEGRNFPVLGRGDVRIQMLGLDDLVDAVVTMLRAPDEVACDTYNVGAAEFGTLREDFQAVLDAAGHGKRVVSIPARPAVSVLRLLERLKLSPVYGRLVYKLLYDSYVSIDKARERLRFSPRQSNRDAILATFEWWRRNRGSAAGRGAGRTSSEPWKQGVLALSKVFF</sequence>
<dbReference type="EMBL" id="CP001874">
    <property type="protein sequence ID" value="ADG88486.1"/>
    <property type="molecule type" value="Genomic_DNA"/>
</dbReference>
<reference evidence="2 3" key="1">
    <citation type="submission" date="2010-01" db="EMBL/GenBank/DDBJ databases">
        <title>The complete genome of Thermobispora bispora DSM 43833.</title>
        <authorList>
            <consortium name="US DOE Joint Genome Institute (JGI-PGF)"/>
            <person name="Lucas S."/>
            <person name="Copeland A."/>
            <person name="Lapidus A."/>
            <person name="Glavina del Rio T."/>
            <person name="Dalin E."/>
            <person name="Tice H."/>
            <person name="Bruce D."/>
            <person name="Goodwin L."/>
            <person name="Pitluck S."/>
            <person name="Kyrpides N."/>
            <person name="Mavromatis K."/>
            <person name="Ivanova N."/>
            <person name="Mikhailova N."/>
            <person name="Chertkov O."/>
            <person name="Brettin T."/>
            <person name="Detter J.C."/>
            <person name="Han C."/>
            <person name="Larimer F."/>
            <person name="Land M."/>
            <person name="Hauser L."/>
            <person name="Markowitz V."/>
            <person name="Cheng J.-F."/>
            <person name="Hugenholtz P."/>
            <person name="Woyke T."/>
            <person name="Wu D."/>
            <person name="Jando M."/>
            <person name="Schneider S."/>
            <person name="Klenk H.-P."/>
            <person name="Eisen J.A."/>
        </authorList>
    </citation>
    <scope>NUCLEOTIDE SEQUENCE [LARGE SCALE GENOMIC DNA]</scope>
    <source>
        <strain evidence="3">ATCC 19993 / DSM 43833 / CBS 139.67 / JCM 10125 / KCTC 9307 / NBRC 14880 / R51</strain>
    </source>
</reference>
<evidence type="ECO:0000313" key="2">
    <source>
        <dbReference type="EMBL" id="ADG88486.1"/>
    </source>
</evidence>
<name>D6YBC6_THEBD</name>
<organism evidence="2 3">
    <name type="scientific">Thermobispora bispora (strain ATCC 19993 / DSM 43833 / CBS 139.67 / JCM 10125 / KCTC 9307 / NBRC 14880 / R51)</name>
    <dbReference type="NCBI Taxonomy" id="469371"/>
    <lineage>
        <taxon>Bacteria</taxon>
        <taxon>Bacillati</taxon>
        <taxon>Actinomycetota</taxon>
        <taxon>Actinomycetes</taxon>
        <taxon>Streptosporangiales</taxon>
        <taxon>Streptosporangiaceae</taxon>
        <taxon>Thermobispora</taxon>
    </lineage>
</organism>
<dbReference type="STRING" id="469371.Tbis_1774"/>
<dbReference type="RefSeq" id="WP_013132019.1">
    <property type="nucleotide sequence ID" value="NC_014165.1"/>
</dbReference>
<accession>D6YBC6</accession>
<dbReference type="Proteomes" id="UP000006640">
    <property type="component" value="Chromosome"/>
</dbReference>
<proteinExistence type="predicted"/>
<keyword evidence="3" id="KW-1185">Reference proteome</keyword>
<dbReference type="eggNOG" id="COG0451">
    <property type="taxonomic scope" value="Bacteria"/>
</dbReference>
<dbReference type="KEGG" id="tbi:Tbis_1774"/>
<evidence type="ECO:0000259" key="1">
    <source>
        <dbReference type="Pfam" id="PF01370"/>
    </source>
</evidence>
<dbReference type="Gene3D" id="3.40.50.720">
    <property type="entry name" value="NAD(P)-binding Rossmann-like Domain"/>
    <property type="match status" value="1"/>
</dbReference>
<dbReference type="InterPro" id="IPR036291">
    <property type="entry name" value="NAD(P)-bd_dom_sf"/>
</dbReference>
<dbReference type="InterPro" id="IPR050177">
    <property type="entry name" value="Lipid_A_modif_metabolic_enz"/>
</dbReference>
<dbReference type="Pfam" id="PF01370">
    <property type="entry name" value="Epimerase"/>
    <property type="match status" value="1"/>
</dbReference>
<dbReference type="InterPro" id="IPR001509">
    <property type="entry name" value="Epimerase_deHydtase"/>
</dbReference>
<dbReference type="AlphaFoldDB" id="D6YBC6"/>
<gene>
    <name evidence="2" type="ordered locus">Tbis_1774</name>
</gene>
<protein>
    <submittedName>
        <fullName evidence="2">NAD-dependent epimerase/dehydratase</fullName>
    </submittedName>
</protein>
<dbReference type="SUPFAM" id="SSF51735">
    <property type="entry name" value="NAD(P)-binding Rossmann-fold domains"/>
    <property type="match status" value="1"/>
</dbReference>
<feature type="domain" description="NAD-dependent epimerase/dehydratase" evidence="1">
    <location>
        <begin position="9"/>
        <end position="227"/>
    </location>
</feature>
<dbReference type="PANTHER" id="PTHR43245">
    <property type="entry name" value="BIFUNCTIONAL POLYMYXIN RESISTANCE PROTEIN ARNA"/>
    <property type="match status" value="1"/>
</dbReference>
<dbReference type="HOGENOM" id="CLU_007383_6_1_11"/>